<comment type="caution">
    <text evidence="3">The sequence shown here is derived from an EMBL/GenBank/DDBJ whole genome shotgun (WGS) entry which is preliminary data.</text>
</comment>
<keyword evidence="2" id="KW-0732">Signal</keyword>
<evidence type="ECO:0000313" key="4">
    <source>
        <dbReference type="Proteomes" id="UP000030475"/>
    </source>
</evidence>
<reference evidence="3 4" key="1">
    <citation type="submission" date="2014-08" db="EMBL/GenBank/DDBJ databases">
        <authorList>
            <person name="Bunnell A."/>
            <person name="Chain P.S."/>
            <person name="Chertkov O."/>
            <person name="Currie B.J."/>
            <person name="Daligault H.E."/>
            <person name="Davenport K.W."/>
            <person name="Davis C."/>
            <person name="Gleasner C.D."/>
            <person name="Johnson S.L."/>
            <person name="Kaestli M."/>
            <person name="Koren S."/>
            <person name="Kunde Y.A."/>
            <person name="Mayo M."/>
            <person name="McMurry K.K."/>
            <person name="Price E.P."/>
            <person name="Reitenga K.G."/>
            <person name="Robison R."/>
            <person name="Rosovitz M.J."/>
            <person name="Sarovich D.S."/>
            <person name="Teshima H."/>
        </authorList>
    </citation>
    <scope>NUCLEOTIDE SEQUENCE [LARGE SCALE GENOMIC DNA]</scope>
    <source>
        <strain evidence="3 4">MSHR44</strain>
    </source>
</reference>
<sequence>MRSRRRRALLPLRATPRVAWPPFFRPAHAAGCAAAEAARRAMDQGSKDPRIQGAASMSAAVNRESHAFRPAGAAPSRRRSGTAHGLMHQPSTCVACRETMAGAEYCTCRLRSVASRSPRRRGRIRNVLCDGRRRGRSAAFAARRSLLARRSIMRAAAADPDAHTRPTDLHVRSDRRIVLREIRALSRVLGRARARAASARARRTARRWIGARATGGSSRFRSARRARRPLPGSSALRRQSAASPRAVFQAAIRRRE</sequence>
<proteinExistence type="predicted"/>
<dbReference type="EMBL" id="JQIM01000009">
    <property type="protein sequence ID" value="KGX11468.1"/>
    <property type="molecule type" value="Genomic_DNA"/>
</dbReference>
<feature type="region of interest" description="Disordered" evidence="1">
    <location>
        <begin position="213"/>
        <end position="247"/>
    </location>
</feature>
<feature type="chain" id="PRO_5041396638" evidence="2">
    <location>
        <begin position="30"/>
        <end position="256"/>
    </location>
</feature>
<name>A0AA40MDN1_BURPE</name>
<accession>A0AA40MDN1</accession>
<dbReference type="Proteomes" id="UP000030475">
    <property type="component" value="Unassembled WGS sequence"/>
</dbReference>
<feature type="signal peptide" evidence="2">
    <location>
        <begin position="1"/>
        <end position="29"/>
    </location>
</feature>
<evidence type="ECO:0000256" key="1">
    <source>
        <dbReference type="SAM" id="MobiDB-lite"/>
    </source>
</evidence>
<dbReference type="AlphaFoldDB" id="A0AA40MDN1"/>
<protein>
    <submittedName>
        <fullName evidence="3">Uncharacterized protein</fullName>
    </submittedName>
</protein>
<gene>
    <name evidence="3" type="ORF">Y036_3750</name>
</gene>
<evidence type="ECO:0000313" key="3">
    <source>
        <dbReference type="EMBL" id="KGX11468.1"/>
    </source>
</evidence>
<evidence type="ECO:0000256" key="2">
    <source>
        <dbReference type="SAM" id="SignalP"/>
    </source>
</evidence>
<feature type="region of interest" description="Disordered" evidence="1">
    <location>
        <begin position="68"/>
        <end position="87"/>
    </location>
</feature>
<organism evidence="3 4">
    <name type="scientific">Burkholderia pseudomallei</name>
    <name type="common">Pseudomonas pseudomallei</name>
    <dbReference type="NCBI Taxonomy" id="28450"/>
    <lineage>
        <taxon>Bacteria</taxon>
        <taxon>Pseudomonadati</taxon>
        <taxon>Pseudomonadota</taxon>
        <taxon>Betaproteobacteria</taxon>
        <taxon>Burkholderiales</taxon>
        <taxon>Burkholderiaceae</taxon>
        <taxon>Burkholderia</taxon>
        <taxon>pseudomallei group</taxon>
    </lineage>
</organism>